<feature type="binding site" evidence="1">
    <location>
        <position position="333"/>
    </location>
    <ligand>
        <name>Zn(2+)</name>
        <dbReference type="ChEBI" id="CHEBI:29105"/>
    </ligand>
</feature>
<dbReference type="SUPFAM" id="SSF158745">
    <property type="entry name" value="LanC-like"/>
    <property type="match status" value="1"/>
</dbReference>
<dbReference type="AlphaFoldDB" id="A0A8J3L575"/>
<evidence type="ECO:0000313" key="3">
    <source>
        <dbReference type="Proteomes" id="UP000630887"/>
    </source>
</evidence>
<dbReference type="InterPro" id="IPR033889">
    <property type="entry name" value="LanC"/>
</dbReference>
<dbReference type="SMART" id="SM01260">
    <property type="entry name" value="LANC_like"/>
    <property type="match status" value="1"/>
</dbReference>
<dbReference type="PRINTS" id="PR01950">
    <property type="entry name" value="LANCSUPER"/>
</dbReference>
<dbReference type="Pfam" id="PF05147">
    <property type="entry name" value="LANC_like"/>
    <property type="match status" value="1"/>
</dbReference>
<reference evidence="2 3" key="1">
    <citation type="submission" date="2021-01" db="EMBL/GenBank/DDBJ databases">
        <title>Whole genome shotgun sequence of Catellatospora coxensis NBRC 107359.</title>
        <authorList>
            <person name="Komaki H."/>
            <person name="Tamura T."/>
        </authorList>
    </citation>
    <scope>NUCLEOTIDE SEQUENCE [LARGE SCALE GENOMIC DNA]</scope>
    <source>
        <strain evidence="2 3">NBRC 107359</strain>
    </source>
</reference>
<evidence type="ECO:0000256" key="1">
    <source>
        <dbReference type="PIRSR" id="PIRSR607822-1"/>
    </source>
</evidence>
<protein>
    <recommendedName>
        <fullName evidence="4">Lanthionine synthetase-like protein</fullName>
    </recommendedName>
</protein>
<dbReference type="Gene3D" id="1.50.10.20">
    <property type="match status" value="1"/>
</dbReference>
<keyword evidence="3" id="KW-1185">Reference proteome</keyword>
<dbReference type="EMBL" id="BONI01000042">
    <property type="protein sequence ID" value="GIG08050.1"/>
    <property type="molecule type" value="Genomic_DNA"/>
</dbReference>
<evidence type="ECO:0000313" key="2">
    <source>
        <dbReference type="EMBL" id="GIG08050.1"/>
    </source>
</evidence>
<keyword evidence="1" id="KW-0862">Zinc</keyword>
<feature type="binding site" evidence="1">
    <location>
        <position position="334"/>
    </location>
    <ligand>
        <name>Zn(2+)</name>
        <dbReference type="ChEBI" id="CHEBI:29105"/>
    </ligand>
</feature>
<accession>A0A8J3L575</accession>
<keyword evidence="1" id="KW-0479">Metal-binding</keyword>
<organism evidence="2 3">
    <name type="scientific">Catellatospora coxensis</name>
    <dbReference type="NCBI Taxonomy" id="310354"/>
    <lineage>
        <taxon>Bacteria</taxon>
        <taxon>Bacillati</taxon>
        <taxon>Actinomycetota</taxon>
        <taxon>Actinomycetes</taxon>
        <taxon>Micromonosporales</taxon>
        <taxon>Micromonosporaceae</taxon>
        <taxon>Catellatospora</taxon>
    </lineage>
</organism>
<dbReference type="PRINTS" id="PR01955">
    <property type="entry name" value="LANCFRANKIA"/>
</dbReference>
<dbReference type="InterPro" id="IPR007822">
    <property type="entry name" value="LANC-like"/>
</dbReference>
<evidence type="ECO:0008006" key="4">
    <source>
        <dbReference type="Google" id="ProtNLM"/>
    </source>
</evidence>
<feature type="binding site" evidence="1">
    <location>
        <position position="284"/>
    </location>
    <ligand>
        <name>Zn(2+)</name>
        <dbReference type="ChEBI" id="CHEBI:29105"/>
    </ligand>
</feature>
<proteinExistence type="predicted"/>
<dbReference type="CDD" id="cd04793">
    <property type="entry name" value="LanC"/>
    <property type="match status" value="1"/>
</dbReference>
<dbReference type="Proteomes" id="UP000630887">
    <property type="component" value="Unassembled WGS sequence"/>
</dbReference>
<dbReference type="GO" id="GO:0046872">
    <property type="term" value="F:metal ion binding"/>
    <property type="evidence" value="ECO:0007669"/>
    <property type="project" value="UniProtKB-KW"/>
</dbReference>
<dbReference type="GO" id="GO:0031179">
    <property type="term" value="P:peptide modification"/>
    <property type="evidence" value="ECO:0007669"/>
    <property type="project" value="InterPro"/>
</dbReference>
<sequence length="432" mass="45344">MNHPAARLALAIADQLASPAALGDMLTAQPWRAQSLSLGAPAVALLHIELAASGLRPWQRAHDWLRCATSGEITSGFDSHLFHGAPAIAHTLSCAAVVRPGAYERVLTRLNETVTADARRRVEIAHARIDARRPARLAEFDIIRGLTGVGSHLLRHDPDGRTIRTVLEYLVRLTEPVTADGELLPGWWTPDGPSGRAEQRMPGGHANAGLAHGVAGPLALLSLAALEGVVVDNQRDAIGRIVGWYDRIRAHTATGHTIWPYWASRSELRTGPARLPEQQRPSWCYGTAGVARALQLAARATGDPGRALQAETALVHALTDPRQRDAISDPALCHGYAGIAHVATRIAADAAPASTARLGTLVAKLLDAVLPSDSTPDARAASLLHSGAGPGLLDGAAGVALACLAASGMTPRSGWDTCLLITAATNARGEDA</sequence>
<name>A0A8J3L575_9ACTN</name>
<comment type="caution">
    <text evidence="2">The sequence shown here is derived from an EMBL/GenBank/DDBJ whole genome shotgun (WGS) entry which is preliminary data.</text>
</comment>
<dbReference type="RefSeq" id="WP_203694377.1">
    <property type="nucleotide sequence ID" value="NZ_BAAALC010000042.1"/>
</dbReference>
<gene>
    <name evidence="2" type="ORF">Cco03nite_47500</name>
</gene>